<evidence type="ECO:0000256" key="5">
    <source>
        <dbReference type="ARBA" id="ARBA00023136"/>
    </source>
</evidence>
<keyword evidence="8" id="KW-1185">Reference proteome</keyword>
<keyword evidence="5 6" id="KW-0472">Membrane</keyword>
<evidence type="ECO:0000256" key="2">
    <source>
        <dbReference type="ARBA" id="ARBA00007511"/>
    </source>
</evidence>
<reference evidence="7 8" key="1">
    <citation type="submission" date="2023-07" db="EMBL/GenBank/DDBJ databases">
        <title>Sequencing the genomes of 1000 actinobacteria strains.</title>
        <authorList>
            <person name="Klenk H.-P."/>
        </authorList>
    </citation>
    <scope>NUCLEOTIDE SEQUENCE [LARGE SCALE GENOMIC DNA]</scope>
    <source>
        <strain evidence="7 8">DSM 44388</strain>
    </source>
</reference>
<keyword evidence="3 6" id="KW-0812">Transmembrane</keyword>
<dbReference type="NCBIfam" id="TIGR03718">
    <property type="entry name" value="R_switched_Alx"/>
    <property type="match status" value="1"/>
</dbReference>
<evidence type="ECO:0000313" key="7">
    <source>
        <dbReference type="EMBL" id="MDP9827435.1"/>
    </source>
</evidence>
<comment type="similarity">
    <text evidence="2">Belongs to the TerC family.</text>
</comment>
<feature type="transmembrane region" description="Helical" evidence="6">
    <location>
        <begin position="289"/>
        <end position="309"/>
    </location>
</feature>
<accession>A0ABT9P5U0</accession>
<protein>
    <submittedName>
        <fullName evidence="7">Tellurite resistance protein TerC</fullName>
    </submittedName>
</protein>
<evidence type="ECO:0000256" key="4">
    <source>
        <dbReference type="ARBA" id="ARBA00022989"/>
    </source>
</evidence>
<comment type="caution">
    <text evidence="7">The sequence shown here is derived from an EMBL/GenBank/DDBJ whole genome shotgun (WGS) entry which is preliminary data.</text>
</comment>
<comment type="subcellular location">
    <subcellularLocation>
        <location evidence="1">Membrane</location>
        <topology evidence="1">Multi-pass membrane protein</topology>
    </subcellularLocation>
</comment>
<dbReference type="EMBL" id="JAUSQZ010000001">
    <property type="protein sequence ID" value="MDP9827435.1"/>
    <property type="molecule type" value="Genomic_DNA"/>
</dbReference>
<organism evidence="7 8">
    <name type="scientific">Kineosporia succinea</name>
    <dbReference type="NCBI Taxonomy" id="84632"/>
    <lineage>
        <taxon>Bacteria</taxon>
        <taxon>Bacillati</taxon>
        <taxon>Actinomycetota</taxon>
        <taxon>Actinomycetes</taxon>
        <taxon>Kineosporiales</taxon>
        <taxon>Kineosporiaceae</taxon>
        <taxon>Kineosporia</taxon>
    </lineage>
</organism>
<evidence type="ECO:0000256" key="3">
    <source>
        <dbReference type="ARBA" id="ARBA00022692"/>
    </source>
</evidence>
<dbReference type="InterPro" id="IPR005496">
    <property type="entry name" value="Integral_membrane_TerC"/>
</dbReference>
<feature type="transmembrane region" description="Helical" evidence="6">
    <location>
        <begin position="195"/>
        <end position="218"/>
    </location>
</feature>
<feature type="transmembrane region" description="Helical" evidence="6">
    <location>
        <begin position="130"/>
        <end position="147"/>
    </location>
</feature>
<feature type="transmembrane region" description="Helical" evidence="6">
    <location>
        <begin position="102"/>
        <end position="124"/>
    </location>
</feature>
<keyword evidence="4 6" id="KW-1133">Transmembrane helix</keyword>
<dbReference type="PANTHER" id="PTHR30238:SF0">
    <property type="entry name" value="THYLAKOID MEMBRANE PROTEIN TERC, CHLOROPLASTIC"/>
    <property type="match status" value="1"/>
</dbReference>
<feature type="transmembrane region" description="Helical" evidence="6">
    <location>
        <begin position="71"/>
        <end position="90"/>
    </location>
</feature>
<dbReference type="RefSeq" id="WP_307243465.1">
    <property type="nucleotide sequence ID" value="NZ_JAUSQZ010000001.1"/>
</dbReference>
<feature type="transmembrane region" description="Helical" evidence="6">
    <location>
        <begin position="261"/>
        <end position="283"/>
    </location>
</feature>
<feature type="transmembrane region" description="Helical" evidence="6">
    <location>
        <begin position="6"/>
        <end position="25"/>
    </location>
</feature>
<evidence type="ECO:0000256" key="6">
    <source>
        <dbReference type="SAM" id="Phobius"/>
    </source>
</evidence>
<dbReference type="PANTHER" id="PTHR30238">
    <property type="entry name" value="MEMBRANE BOUND PREDICTED REDOX MODULATOR"/>
    <property type="match status" value="1"/>
</dbReference>
<gene>
    <name evidence="7" type="ORF">J2S57_003184</name>
</gene>
<dbReference type="InterPro" id="IPR022369">
    <property type="entry name" value="Integral_membrane_TerC_rswitch"/>
</dbReference>
<evidence type="ECO:0000256" key="1">
    <source>
        <dbReference type="ARBA" id="ARBA00004141"/>
    </source>
</evidence>
<feature type="transmembrane region" description="Helical" evidence="6">
    <location>
        <begin position="37"/>
        <end position="59"/>
    </location>
</feature>
<name>A0ABT9P5U0_9ACTN</name>
<dbReference type="Proteomes" id="UP001235712">
    <property type="component" value="Unassembled WGS sequence"/>
</dbReference>
<proteinExistence type="inferred from homology"/>
<feature type="transmembrane region" description="Helical" evidence="6">
    <location>
        <begin position="224"/>
        <end position="249"/>
    </location>
</feature>
<evidence type="ECO:0000313" key="8">
    <source>
        <dbReference type="Proteomes" id="UP001235712"/>
    </source>
</evidence>
<sequence>MHVSILWWAGTLGLIALLLTVDLILSGHSHRQTARSSARWVAFYVVAALLFAVAVGAGFGSGPAGQFLAGWLTEYSLSIDNLFVFLVLMNRFGVPQQLQLRVLTFGVVIALVLRGVLIAVGAVAIARFSWVFYLFGALLIHTAWTMIRPSPAPAEDDEEVPATASALSRLIPSTRVWHGTRLFVRENGHRRATPLLLTMLTIGVTDVLFALDSIPAIFGLTTEAFLVVSANAFALIGLRQLFFVVRGLLDRLEHLNKGLSLVLAFIGVKLILEAMHETGFGWAPEIPTWVSLAVVVGLIGGTAAVSLVLERRRARTHGHDGEREPADVH</sequence>
<dbReference type="Pfam" id="PF03741">
    <property type="entry name" value="TerC"/>
    <property type="match status" value="1"/>
</dbReference>